<evidence type="ECO:0000256" key="3">
    <source>
        <dbReference type="ARBA" id="ARBA00022759"/>
    </source>
</evidence>
<keyword evidence="2" id="KW-0540">Nuclease</keyword>
<gene>
    <name evidence="8" type="ORF">BV394_01525</name>
</gene>
<protein>
    <submittedName>
        <fullName evidence="8">YicC family protein</fullName>
    </submittedName>
</protein>
<dbReference type="InterPro" id="IPR005229">
    <property type="entry name" value="YicC/YloC-like"/>
</dbReference>
<reference evidence="8 9" key="1">
    <citation type="submission" date="2017-01" db="EMBL/GenBank/DDBJ databases">
        <title>Genomic analysis of Xuhuaishuia manganoxidans DY6-4.</title>
        <authorList>
            <person name="Wang X."/>
        </authorList>
    </citation>
    <scope>NUCLEOTIDE SEQUENCE [LARGE SCALE GENOMIC DNA]</scope>
    <source>
        <strain evidence="8 9">DY6-4</strain>
    </source>
</reference>
<sequence>MVTSMTGFATETGEAAGHAWVWDLRSVNARGLDLRLRLPEWLSGLEPKLRGRINENLSRGNLSVSLRVQRAETGSPLEVDREGLAVVLKALQEVEAGAEASGFVLGPTGALELLGFRGVLASQDRMEAEPDAAVLDGLVGSFDTALASLVGMRRAEGDALSLVLSRQLDEIGELTARAREAAAERQNSAAERLRQNIRLILDNADFADEGRLAQELAVLAVKADITEEIDRLEAHVGAARELLRAEGPIGRKLDFLMQEFNREANTLCSKSGSADLTRTGLDLKAVIDQMREQVQNVE</sequence>
<evidence type="ECO:0000313" key="8">
    <source>
        <dbReference type="EMBL" id="APX88567.1"/>
    </source>
</evidence>
<evidence type="ECO:0000259" key="7">
    <source>
        <dbReference type="Pfam" id="PF08340"/>
    </source>
</evidence>
<accession>A0A2M9DH40</accession>
<dbReference type="AlphaFoldDB" id="A0A1U7DEZ1"/>
<dbReference type="Pfam" id="PF03755">
    <property type="entry name" value="YicC-like_N"/>
    <property type="match status" value="1"/>
</dbReference>
<dbReference type="PANTHER" id="PTHR30636:SF3">
    <property type="entry name" value="UPF0701 PROTEIN YICC"/>
    <property type="match status" value="1"/>
</dbReference>
<dbReference type="Proteomes" id="UP000187266">
    <property type="component" value="Chromosome"/>
</dbReference>
<evidence type="ECO:0000256" key="1">
    <source>
        <dbReference type="ARBA" id="ARBA00001968"/>
    </source>
</evidence>
<dbReference type="EMBL" id="CP019124">
    <property type="protein sequence ID" value="APX88567.1"/>
    <property type="molecule type" value="Genomic_DNA"/>
</dbReference>
<organism evidence="8 9">
    <name type="scientific">Brevirhabdus pacifica</name>
    <dbReference type="NCBI Taxonomy" id="1267768"/>
    <lineage>
        <taxon>Bacteria</taxon>
        <taxon>Pseudomonadati</taxon>
        <taxon>Pseudomonadota</taxon>
        <taxon>Alphaproteobacteria</taxon>
        <taxon>Rhodobacterales</taxon>
        <taxon>Paracoccaceae</taxon>
        <taxon>Brevirhabdus</taxon>
    </lineage>
</organism>
<evidence type="ECO:0000259" key="6">
    <source>
        <dbReference type="Pfam" id="PF03755"/>
    </source>
</evidence>
<keyword evidence="4" id="KW-0378">Hydrolase</keyword>
<dbReference type="GO" id="GO:0004521">
    <property type="term" value="F:RNA endonuclease activity"/>
    <property type="evidence" value="ECO:0007669"/>
    <property type="project" value="InterPro"/>
</dbReference>
<dbReference type="NCBIfam" id="TIGR00255">
    <property type="entry name" value="YicC/YloC family endoribonuclease"/>
    <property type="match status" value="1"/>
</dbReference>
<evidence type="ECO:0000313" key="9">
    <source>
        <dbReference type="Proteomes" id="UP000187266"/>
    </source>
</evidence>
<feature type="domain" description="Endoribonuclease YicC-like C-terminal" evidence="7">
    <location>
        <begin position="180"/>
        <end position="298"/>
    </location>
</feature>
<feature type="domain" description="Endoribonuclease YicC-like N-terminal" evidence="6">
    <location>
        <begin position="3"/>
        <end position="160"/>
    </location>
</feature>
<evidence type="ECO:0000256" key="4">
    <source>
        <dbReference type="ARBA" id="ARBA00022801"/>
    </source>
</evidence>
<dbReference type="Pfam" id="PF08340">
    <property type="entry name" value="YicC-like_C"/>
    <property type="match status" value="1"/>
</dbReference>
<evidence type="ECO:0000256" key="5">
    <source>
        <dbReference type="ARBA" id="ARBA00035648"/>
    </source>
</evidence>
<dbReference type="STRING" id="1267768.BV394_01525"/>
<evidence type="ECO:0000256" key="2">
    <source>
        <dbReference type="ARBA" id="ARBA00022722"/>
    </source>
</evidence>
<keyword evidence="9" id="KW-1185">Reference proteome</keyword>
<dbReference type="OrthoDB" id="9771229at2"/>
<dbReference type="GO" id="GO:0016787">
    <property type="term" value="F:hydrolase activity"/>
    <property type="evidence" value="ECO:0007669"/>
    <property type="project" value="UniProtKB-KW"/>
</dbReference>
<proteinExistence type="inferred from homology"/>
<accession>A0A1U7DEZ1</accession>
<dbReference type="InterPro" id="IPR013527">
    <property type="entry name" value="YicC-like_N"/>
</dbReference>
<comment type="similarity">
    <text evidence="5">Belongs to the YicC/YloC family.</text>
</comment>
<keyword evidence="3" id="KW-0255">Endonuclease</keyword>
<dbReference type="InterPro" id="IPR013551">
    <property type="entry name" value="YicC-like_C"/>
</dbReference>
<dbReference type="PANTHER" id="PTHR30636">
    <property type="entry name" value="UPF0701 PROTEIN YICC"/>
    <property type="match status" value="1"/>
</dbReference>
<comment type="cofactor">
    <cofactor evidence="1">
        <name>a divalent metal cation</name>
        <dbReference type="ChEBI" id="CHEBI:60240"/>
    </cofactor>
</comment>
<name>A0A1U7DEZ1_9RHOB</name>